<feature type="compositionally biased region" description="Basic and acidic residues" evidence="8">
    <location>
        <begin position="564"/>
        <end position="579"/>
    </location>
</feature>
<dbReference type="GO" id="GO:0030328">
    <property type="term" value="P:prenylcysteine catabolic process"/>
    <property type="evidence" value="ECO:0007669"/>
    <property type="project" value="InterPro"/>
</dbReference>
<dbReference type="GO" id="GO:0030327">
    <property type="term" value="P:prenylated protein catabolic process"/>
    <property type="evidence" value="ECO:0007669"/>
    <property type="project" value="TreeGrafter"/>
</dbReference>
<reference evidence="11" key="1">
    <citation type="submission" date="2021-05" db="EMBL/GenBank/DDBJ databases">
        <authorList>
            <person name="Alioto T."/>
            <person name="Alioto T."/>
            <person name="Gomez Garrido J."/>
        </authorList>
    </citation>
    <scope>NUCLEOTIDE SEQUENCE</scope>
</reference>
<evidence type="ECO:0000256" key="3">
    <source>
        <dbReference type="ARBA" id="ARBA00022630"/>
    </source>
</evidence>
<feature type="compositionally biased region" description="Basic and acidic residues" evidence="8">
    <location>
        <begin position="730"/>
        <end position="754"/>
    </location>
</feature>
<feature type="compositionally biased region" description="Low complexity" evidence="8">
    <location>
        <begin position="789"/>
        <end position="806"/>
    </location>
</feature>
<dbReference type="Pfam" id="PF07156">
    <property type="entry name" value="Prenylcys_lyase"/>
    <property type="match status" value="2"/>
</dbReference>
<name>A0A8D8YN65_9HEMI</name>
<protein>
    <submittedName>
        <fullName evidence="11">Prenylcysteine oxidase</fullName>
    </submittedName>
</protein>
<comment type="similarity">
    <text evidence="2">Belongs to the prenylcysteine oxidase family.</text>
</comment>
<dbReference type="Gene3D" id="3.30.70.1990">
    <property type="match status" value="1"/>
</dbReference>
<dbReference type="PANTHER" id="PTHR15944:SF0">
    <property type="entry name" value="PRENYLCYSTEINE LYASE DOMAIN-CONTAINING PROTEIN"/>
    <property type="match status" value="1"/>
</dbReference>
<comment type="cofactor">
    <cofactor evidence="1">
        <name>FAD</name>
        <dbReference type="ChEBI" id="CHEBI:57692"/>
    </cofactor>
</comment>
<organism evidence="11">
    <name type="scientific">Cacopsylla melanoneura</name>
    <dbReference type="NCBI Taxonomy" id="428564"/>
    <lineage>
        <taxon>Eukaryota</taxon>
        <taxon>Metazoa</taxon>
        <taxon>Ecdysozoa</taxon>
        <taxon>Arthropoda</taxon>
        <taxon>Hexapoda</taxon>
        <taxon>Insecta</taxon>
        <taxon>Pterygota</taxon>
        <taxon>Neoptera</taxon>
        <taxon>Paraneoptera</taxon>
        <taxon>Hemiptera</taxon>
        <taxon>Sternorrhyncha</taxon>
        <taxon>Psylloidea</taxon>
        <taxon>Psyllidae</taxon>
        <taxon>Psyllinae</taxon>
        <taxon>Cacopsylla</taxon>
    </lineage>
</organism>
<dbReference type="AlphaFoldDB" id="A0A8D8YN65"/>
<feature type="compositionally biased region" description="Basic and acidic residues" evidence="8">
    <location>
        <begin position="586"/>
        <end position="621"/>
    </location>
</feature>
<evidence type="ECO:0000256" key="7">
    <source>
        <dbReference type="ARBA" id="ARBA00023180"/>
    </source>
</evidence>
<feature type="compositionally biased region" description="Basic and acidic residues" evidence="8">
    <location>
        <begin position="807"/>
        <end position="816"/>
    </location>
</feature>
<evidence type="ECO:0000256" key="1">
    <source>
        <dbReference type="ARBA" id="ARBA00001974"/>
    </source>
</evidence>
<evidence type="ECO:0000313" key="11">
    <source>
        <dbReference type="EMBL" id="CAG6731987.1"/>
    </source>
</evidence>
<feature type="region of interest" description="Disordered" evidence="8">
    <location>
        <begin position="710"/>
        <end position="832"/>
    </location>
</feature>
<feature type="region of interest" description="Disordered" evidence="8">
    <location>
        <begin position="564"/>
        <end position="659"/>
    </location>
</feature>
<dbReference type="PANTHER" id="PTHR15944">
    <property type="entry name" value="FARNESYLCYSTEINE LYASE"/>
    <property type="match status" value="1"/>
</dbReference>
<dbReference type="SUPFAM" id="SSF51905">
    <property type="entry name" value="FAD/NAD(P)-binding domain"/>
    <property type="match status" value="1"/>
</dbReference>
<evidence type="ECO:0000256" key="4">
    <source>
        <dbReference type="ARBA" id="ARBA00022729"/>
    </source>
</evidence>
<dbReference type="GO" id="GO:0001735">
    <property type="term" value="F:prenylcysteine oxidase activity"/>
    <property type="evidence" value="ECO:0007669"/>
    <property type="project" value="InterPro"/>
</dbReference>
<proteinExistence type="inferred from homology"/>
<feature type="signal peptide" evidence="9">
    <location>
        <begin position="1"/>
        <end position="21"/>
    </location>
</feature>
<dbReference type="EMBL" id="HBUF01385410">
    <property type="protein sequence ID" value="CAG6731987.1"/>
    <property type="molecule type" value="Transcribed_RNA"/>
</dbReference>
<evidence type="ECO:0000259" key="10">
    <source>
        <dbReference type="Pfam" id="PF07156"/>
    </source>
</evidence>
<feature type="compositionally biased region" description="Basic and acidic residues" evidence="8">
    <location>
        <begin position="761"/>
        <end position="787"/>
    </location>
</feature>
<dbReference type="Pfam" id="PF13450">
    <property type="entry name" value="NAD_binding_8"/>
    <property type="match status" value="1"/>
</dbReference>
<feature type="region of interest" description="Disordered" evidence="8">
    <location>
        <begin position="496"/>
        <end position="531"/>
    </location>
</feature>
<dbReference type="InterPro" id="IPR036188">
    <property type="entry name" value="FAD/NAD-bd_sf"/>
</dbReference>
<keyword evidence="6" id="KW-0560">Oxidoreductase</keyword>
<feature type="compositionally biased region" description="Basic and acidic residues" evidence="8">
    <location>
        <begin position="496"/>
        <end position="521"/>
    </location>
</feature>
<dbReference type="InterPro" id="IPR017046">
    <property type="entry name" value="Prenylcysteine_Oxase1"/>
</dbReference>
<evidence type="ECO:0000256" key="8">
    <source>
        <dbReference type="SAM" id="MobiDB-lite"/>
    </source>
</evidence>
<evidence type="ECO:0000256" key="9">
    <source>
        <dbReference type="SAM" id="SignalP"/>
    </source>
</evidence>
<feature type="domain" description="Prenylcysteine lyase" evidence="10">
    <location>
        <begin position="886"/>
        <end position="927"/>
    </location>
</feature>
<sequence length="929" mass="105471">MDYLFRIFLIVNLAGLEFCTCSKLRIGIVGGGIGGTSACYFLRELLKDTVDIDVYEPYEIGGRLATTQVAGLQYETGGSIIHEDNRYVRQLMQAFNLSKTHRQPDNVPNRFGLFDGTKFLFEESSYDWLTMMKLSYHYGPLNLYRFQSAVDNMLKEFANIYSLQEQKQSYSTVDHLLAAMSNRFVSQLTECADKGMEDVTSQLILDELVSAGNLVNYGQTVFNMPEFVTFVSCAGMSGSLFSIAGGNKQLATGALTRCQGQLVQNKVTRIEYDSGQSKYLVHSKSGLKQTESTNQSEPIVEEEEEDRVYDYVIIATPLSLSGIQLVNMGTSGGDQREVKYHVTVTTLVKGTPNPNITQTGITEILLTHPFYFYNSFSRLSSTNGTNTDGVYKIFSQSALTSDELDRLFSAGKYEVVYEKHWRAYPEYRCRQNECGRYSRRKGQIEKETIEKESGRNYMGKDRETDISEEIGFDTIKVREDDIERELDKVKVREDARDKQREINGESKIEQIGLEKDKEGSKNTKHKHREVREDCAGKDGEIIEDCDDLKDVKTVLCEDNVRDEKDCNEQTKDRKTRDQSNEVGDTSGKDNKDCVKDEKNRNRKGDKDCTKDEQTKDRKPRDSNQVSDGSERSKTSQNCDTSREKRQDKNRVSIEERGNEYCKETNRENVNTVGTVESDIVIDEDQQDIGGIWSGSCETKQGARECLWTKKTNEELMNSADKSNENGVESSVEKIHEGALKNRDKPDAEKVKTNGEDNVGMNKERREKTEKPNDQRNDKTVNPYEHRNVSNKSNDNNSSNDNVGNNKDLNEKTDHTTNKQSIDNESIDKSSEEKLYERIEKRKNIHDSAGGKNTKKVRTENDAAQTFENGHTASKKDLVDQVNSGNHSFILHKHLYYVNVIEVAASAMEMSLIGAKNVALLVYKEIEKRQ</sequence>
<keyword evidence="5" id="KW-0274">FAD</keyword>
<evidence type="ECO:0000256" key="2">
    <source>
        <dbReference type="ARBA" id="ARBA00009967"/>
    </source>
</evidence>
<feature type="compositionally biased region" description="Basic and acidic residues" evidence="8">
    <location>
        <begin position="640"/>
        <end position="659"/>
    </location>
</feature>
<accession>A0A8D8YN65</accession>
<dbReference type="Gene3D" id="1.10.405.20">
    <property type="match status" value="1"/>
</dbReference>
<keyword evidence="3" id="KW-0285">Flavoprotein</keyword>
<dbReference type="InterPro" id="IPR010795">
    <property type="entry name" value="Prenylcys_lyase"/>
</dbReference>
<keyword evidence="7" id="KW-0325">Glycoprotein</keyword>
<evidence type="ECO:0000256" key="6">
    <source>
        <dbReference type="ARBA" id="ARBA00023002"/>
    </source>
</evidence>
<keyword evidence="4 9" id="KW-0732">Signal</keyword>
<feature type="domain" description="Prenylcysteine lyase" evidence="10">
    <location>
        <begin position="121"/>
        <end position="431"/>
    </location>
</feature>
<dbReference type="Gene3D" id="3.50.50.60">
    <property type="entry name" value="FAD/NAD(P)-binding domain"/>
    <property type="match status" value="1"/>
</dbReference>
<evidence type="ECO:0000256" key="5">
    <source>
        <dbReference type="ARBA" id="ARBA00022827"/>
    </source>
</evidence>
<feature type="chain" id="PRO_5034807222" evidence="9">
    <location>
        <begin position="22"/>
        <end position="929"/>
    </location>
</feature>